<dbReference type="HAMAP" id="MF_01265">
    <property type="entry name" value="NadX"/>
    <property type="match status" value="1"/>
</dbReference>
<proteinExistence type="inferred from homology"/>
<feature type="binding site" evidence="6">
    <location>
        <position position="188"/>
    </location>
    <ligand>
        <name>NAD(+)</name>
        <dbReference type="ChEBI" id="CHEBI:57540"/>
    </ligand>
</feature>
<evidence type="ECO:0000259" key="8">
    <source>
        <dbReference type="Pfam" id="PF03447"/>
    </source>
</evidence>
<reference evidence="9 10" key="1">
    <citation type="submission" date="2024-09" db="EMBL/GenBank/DDBJ databases">
        <authorList>
            <person name="Sun Q."/>
            <person name="Mori K."/>
        </authorList>
    </citation>
    <scope>NUCLEOTIDE SEQUENCE [LARGE SCALE GENOMIC DNA]</scope>
    <source>
        <strain evidence="9 10">TBRC 3947</strain>
    </source>
</reference>
<comment type="similarity">
    <text evidence="1 6">Belongs to the L-aspartate dehydrogenase family.</text>
</comment>
<dbReference type="SUPFAM" id="SSF55347">
    <property type="entry name" value="Glyceraldehyde-3-phosphate dehydrogenase-like, C-terminal domain"/>
    <property type="match status" value="1"/>
</dbReference>
<dbReference type="InterPro" id="IPR002811">
    <property type="entry name" value="Asp_DH"/>
</dbReference>
<dbReference type="InterPro" id="IPR005106">
    <property type="entry name" value="Asp/hSer_DH_NAD-bd"/>
</dbReference>
<evidence type="ECO:0000313" key="9">
    <source>
        <dbReference type="EMBL" id="MFC0534258.1"/>
    </source>
</evidence>
<dbReference type="SUPFAM" id="SSF51735">
    <property type="entry name" value="NAD(P)-binding Rossmann-fold domains"/>
    <property type="match status" value="1"/>
</dbReference>
<evidence type="ECO:0000256" key="2">
    <source>
        <dbReference type="ARBA" id="ARBA00022642"/>
    </source>
</evidence>
<gene>
    <name evidence="6" type="primary">nadX</name>
    <name evidence="9" type="ORF">ACFFIA_42390</name>
</gene>
<comment type="miscellaneous">
    <text evidence="6">The iminoaspartate product is unstable in aqueous solution and can decompose to oxaloacetate and ammonia.</text>
</comment>
<dbReference type="Gene3D" id="3.40.50.720">
    <property type="entry name" value="NAD(P)-binding Rossmann-like Domain"/>
    <property type="match status" value="1"/>
</dbReference>
<dbReference type="InterPro" id="IPR020626">
    <property type="entry name" value="Asp_DH_prok"/>
</dbReference>
<name>A0ABV6MIR3_9ACTN</name>
<dbReference type="InterPro" id="IPR011182">
    <property type="entry name" value="L-Asp_DH"/>
</dbReference>
<feature type="domain" description="Aspartate/homoserine dehydrogenase NAD-binding" evidence="8">
    <location>
        <begin position="61"/>
        <end position="125"/>
    </location>
</feature>
<evidence type="ECO:0000256" key="5">
    <source>
        <dbReference type="ARBA" id="ARBA00023027"/>
    </source>
</evidence>
<dbReference type="Pfam" id="PF03447">
    <property type="entry name" value="NAD_binding_3"/>
    <property type="match status" value="1"/>
</dbReference>
<comment type="caution">
    <text evidence="9">The sequence shown here is derived from an EMBL/GenBank/DDBJ whole genome shotgun (WGS) entry which is preliminary data.</text>
</comment>
<dbReference type="EMBL" id="JBHLUH010000105">
    <property type="protein sequence ID" value="MFC0534258.1"/>
    <property type="molecule type" value="Genomic_DNA"/>
</dbReference>
<evidence type="ECO:0000256" key="1">
    <source>
        <dbReference type="ARBA" id="ARBA00008331"/>
    </source>
</evidence>
<keyword evidence="10" id="KW-1185">Reference proteome</keyword>
<protein>
    <recommendedName>
        <fullName evidence="6">L-aspartate dehydrogenase</fullName>
        <ecNumber evidence="6">1.4.1.21</ecNumber>
    </recommendedName>
</protein>
<evidence type="ECO:0000256" key="3">
    <source>
        <dbReference type="ARBA" id="ARBA00022857"/>
    </source>
</evidence>
<comment type="catalytic activity">
    <reaction evidence="6">
        <text>L-aspartate + NAD(+) + H2O = oxaloacetate + NH4(+) + NADH + H(+)</text>
        <dbReference type="Rhea" id="RHEA:11788"/>
        <dbReference type="ChEBI" id="CHEBI:15377"/>
        <dbReference type="ChEBI" id="CHEBI:15378"/>
        <dbReference type="ChEBI" id="CHEBI:16452"/>
        <dbReference type="ChEBI" id="CHEBI:28938"/>
        <dbReference type="ChEBI" id="CHEBI:29991"/>
        <dbReference type="ChEBI" id="CHEBI:57540"/>
        <dbReference type="ChEBI" id="CHEBI:57945"/>
        <dbReference type="EC" id="1.4.1.21"/>
    </reaction>
</comment>
<dbReference type="PIRSF" id="PIRSF005227">
    <property type="entry name" value="Asp_dh_NAD_syn"/>
    <property type="match status" value="1"/>
</dbReference>
<comment type="function">
    <text evidence="6">Specifically catalyzes the NAD or NADP-dependent dehydrogenation of L-aspartate to iminoaspartate.</text>
</comment>
<dbReference type="EC" id="1.4.1.21" evidence="6"/>
<keyword evidence="5 6" id="KW-0520">NAD</keyword>
<evidence type="ECO:0000256" key="4">
    <source>
        <dbReference type="ARBA" id="ARBA00023002"/>
    </source>
</evidence>
<comment type="pathway">
    <text evidence="6">Cofactor biosynthesis; NAD(+) biosynthesis; iminoaspartate from L-aspartate (dehydrogenase route): step 1/1.</text>
</comment>
<organism evidence="9 10">
    <name type="scientific">Phytohabitans kaempferiae</name>
    <dbReference type="NCBI Taxonomy" id="1620943"/>
    <lineage>
        <taxon>Bacteria</taxon>
        <taxon>Bacillati</taxon>
        <taxon>Actinomycetota</taxon>
        <taxon>Actinomycetes</taxon>
        <taxon>Micromonosporales</taxon>
        <taxon>Micromonosporaceae</taxon>
    </lineage>
</organism>
<keyword evidence="3 6" id="KW-0521">NADP</keyword>
<sequence>MTPLRQVGAPPSSDLRVVLLGLGAINRRVAQLVTDLLPNVRVVGSITRGGRPLDVALPPIRDAGQLAAVRADIVVEAAGHEALKTWGLPSVRSSRTLIISSVGALADDSFRQELERESAMCGSKVVLSPGAGAGVEALAAASTLGITSVIHRIVKSPEALGTIGVEDRKVVFAGTARQAAARYPRNANTVVTTALASAGLDETRVEIVADPAATRNSHEILAEGPAGRINARIDNVPIHSSPKSSEQAALAIVRLLRCAASPLVI</sequence>
<dbReference type="PANTHER" id="PTHR31873:SF6">
    <property type="entry name" value="ASPARTATE DEHYDROGENASE DOMAIN-CONTAINING PROTEIN"/>
    <property type="match status" value="1"/>
</dbReference>
<dbReference type="InterPro" id="IPR036291">
    <property type="entry name" value="NAD(P)-bd_dom_sf"/>
</dbReference>
<comment type="catalytic activity">
    <reaction evidence="6">
        <text>L-aspartate + NADP(+) + H2O = oxaloacetate + NH4(+) + NADPH + H(+)</text>
        <dbReference type="Rhea" id="RHEA:11784"/>
        <dbReference type="ChEBI" id="CHEBI:15377"/>
        <dbReference type="ChEBI" id="CHEBI:15378"/>
        <dbReference type="ChEBI" id="CHEBI:16452"/>
        <dbReference type="ChEBI" id="CHEBI:28938"/>
        <dbReference type="ChEBI" id="CHEBI:29991"/>
        <dbReference type="ChEBI" id="CHEBI:57783"/>
        <dbReference type="ChEBI" id="CHEBI:58349"/>
        <dbReference type="EC" id="1.4.1.21"/>
    </reaction>
</comment>
<feature type="domain" description="Aspartate dehydrogenase" evidence="7">
    <location>
        <begin position="166"/>
        <end position="253"/>
    </location>
</feature>
<dbReference type="PANTHER" id="PTHR31873">
    <property type="entry name" value="L-ASPARTATE DEHYDROGENASE-RELATED"/>
    <property type="match status" value="1"/>
</dbReference>
<dbReference type="Pfam" id="PF01958">
    <property type="entry name" value="Asp_DH_C"/>
    <property type="match status" value="1"/>
</dbReference>
<dbReference type="RefSeq" id="WP_377262949.1">
    <property type="nucleotide sequence ID" value="NZ_JBHLUH010000105.1"/>
</dbReference>
<feature type="binding site" evidence="6">
    <location>
        <position position="131"/>
    </location>
    <ligand>
        <name>NAD(+)</name>
        <dbReference type="ChEBI" id="CHEBI:57540"/>
    </ligand>
</feature>
<evidence type="ECO:0000256" key="6">
    <source>
        <dbReference type="HAMAP-Rule" id="MF_01265"/>
    </source>
</evidence>
<feature type="active site" evidence="6">
    <location>
        <position position="218"/>
    </location>
</feature>
<dbReference type="Gene3D" id="3.30.360.10">
    <property type="entry name" value="Dihydrodipicolinate Reductase, domain 2"/>
    <property type="match status" value="1"/>
</dbReference>
<accession>A0ABV6MIR3</accession>
<evidence type="ECO:0000313" key="10">
    <source>
        <dbReference type="Proteomes" id="UP001589867"/>
    </source>
</evidence>
<keyword evidence="2 6" id="KW-0662">Pyridine nucleotide biosynthesis</keyword>
<evidence type="ECO:0000259" key="7">
    <source>
        <dbReference type="Pfam" id="PF01958"/>
    </source>
</evidence>
<dbReference type="Proteomes" id="UP001589867">
    <property type="component" value="Unassembled WGS sequence"/>
</dbReference>
<keyword evidence="4 6" id="KW-0560">Oxidoreductase</keyword>